<evidence type="ECO:0000256" key="6">
    <source>
        <dbReference type="ARBA" id="ARBA00022603"/>
    </source>
</evidence>
<gene>
    <name evidence="12" type="ORF">UMAG_11613</name>
</gene>
<accession>A0A0D1CH23</accession>
<organism evidence="12 13">
    <name type="scientific">Mycosarcoma maydis</name>
    <name type="common">Corn smut fungus</name>
    <name type="synonym">Ustilago maydis</name>
    <dbReference type="NCBI Taxonomy" id="5270"/>
    <lineage>
        <taxon>Eukaryota</taxon>
        <taxon>Fungi</taxon>
        <taxon>Dikarya</taxon>
        <taxon>Basidiomycota</taxon>
        <taxon>Ustilaginomycotina</taxon>
        <taxon>Ustilaginomycetes</taxon>
        <taxon>Ustilaginales</taxon>
        <taxon>Ustilaginaceae</taxon>
        <taxon>Mycosarcoma</taxon>
    </lineage>
</organism>
<protein>
    <recommendedName>
        <fullName evidence="4 11">tRNA (uracil-O(2)-)-methyltransferase</fullName>
        <ecNumber evidence="3 11">2.1.1.211</ecNumber>
    </recommendedName>
</protein>
<evidence type="ECO:0000256" key="4">
    <source>
        <dbReference type="ARBA" id="ARBA00017788"/>
    </source>
</evidence>
<dbReference type="EC" id="2.1.1.211" evidence="3 11"/>
<dbReference type="VEuPathDB" id="FungiDB:UMAG_11613"/>
<keyword evidence="5 11" id="KW-0963">Cytoplasm</keyword>
<proteinExistence type="inferred from homology"/>
<comment type="similarity">
    <text evidence="2 11">Belongs to the TRM44 family.</text>
</comment>
<evidence type="ECO:0000256" key="3">
    <source>
        <dbReference type="ARBA" id="ARBA00012795"/>
    </source>
</evidence>
<dbReference type="KEGG" id="uma:UMAG_11613"/>
<keyword evidence="13" id="KW-1185">Reference proteome</keyword>
<dbReference type="PANTHER" id="PTHR21210:SF0">
    <property type="entry name" value="TRNA (URACIL-O(2)-)-METHYLTRANSFERASE-RELATED"/>
    <property type="match status" value="1"/>
</dbReference>
<keyword evidence="6 11" id="KW-0489">Methyltransferase</keyword>
<evidence type="ECO:0000313" key="13">
    <source>
        <dbReference type="Proteomes" id="UP000000561"/>
    </source>
</evidence>
<evidence type="ECO:0000256" key="9">
    <source>
        <dbReference type="ARBA" id="ARBA00022694"/>
    </source>
</evidence>
<comment type="catalytic activity">
    <reaction evidence="10 11">
        <text>uridine(44) in tRNA(Ser) + S-adenosyl-L-methionine = 2'-O-methyluridine(44) in tRNA(Ser) + S-adenosyl-L-homocysteine + H(+)</text>
        <dbReference type="Rhea" id="RHEA:43100"/>
        <dbReference type="Rhea" id="RHEA-COMP:10339"/>
        <dbReference type="Rhea" id="RHEA-COMP:10340"/>
        <dbReference type="ChEBI" id="CHEBI:15378"/>
        <dbReference type="ChEBI" id="CHEBI:57856"/>
        <dbReference type="ChEBI" id="CHEBI:59789"/>
        <dbReference type="ChEBI" id="CHEBI:65315"/>
        <dbReference type="ChEBI" id="CHEBI:74478"/>
        <dbReference type="EC" id="2.1.1.211"/>
    </reaction>
</comment>
<dbReference type="RefSeq" id="XP_011386789.1">
    <property type="nucleotide sequence ID" value="XM_011388487.1"/>
</dbReference>
<dbReference type="Proteomes" id="UP000000561">
    <property type="component" value="Chromosome 1"/>
</dbReference>
<dbReference type="EMBL" id="CM003140">
    <property type="protein sequence ID" value="KIS72267.1"/>
    <property type="molecule type" value="Genomic_DNA"/>
</dbReference>
<dbReference type="GO" id="GO:0016300">
    <property type="term" value="F:tRNA (uridine) methyltransferase activity"/>
    <property type="evidence" value="ECO:0000318"/>
    <property type="project" value="GO_Central"/>
</dbReference>
<reference evidence="12 13" key="1">
    <citation type="journal article" date="2006" name="Nature">
        <title>Insights from the genome of the biotrophic fungal plant pathogen Ustilago maydis.</title>
        <authorList>
            <person name="Kamper J."/>
            <person name="Kahmann R."/>
            <person name="Bolker M."/>
            <person name="Ma L.J."/>
            <person name="Brefort T."/>
            <person name="Saville B.J."/>
            <person name="Banuett F."/>
            <person name="Kronstad J.W."/>
            <person name="Gold S.E."/>
            <person name="Muller O."/>
            <person name="Perlin M.H."/>
            <person name="Wosten H.A."/>
            <person name="de Vries R."/>
            <person name="Ruiz-Herrera J."/>
            <person name="Reynaga-Pena C.G."/>
            <person name="Snetselaar K."/>
            <person name="McCann M."/>
            <person name="Perez-Martin J."/>
            <person name="Feldbrugge M."/>
            <person name="Basse C.W."/>
            <person name="Steinberg G."/>
            <person name="Ibeas J.I."/>
            <person name="Holloman W."/>
            <person name="Guzman P."/>
            <person name="Farman M."/>
            <person name="Stajich J.E."/>
            <person name="Sentandreu R."/>
            <person name="Gonzalez-Prieto J.M."/>
            <person name="Kennell J.C."/>
            <person name="Molina L."/>
            <person name="Schirawski J."/>
            <person name="Mendoza-Mendoza A."/>
            <person name="Greilinger D."/>
            <person name="Munch K."/>
            <person name="Rossel N."/>
            <person name="Scherer M."/>
            <person name="Vranes M."/>
            <person name="Ladendorf O."/>
            <person name="Vincon V."/>
            <person name="Fuchs U."/>
            <person name="Sandrock B."/>
            <person name="Meng S."/>
            <person name="Ho E.C."/>
            <person name="Cahill M.J."/>
            <person name="Boyce K.J."/>
            <person name="Klose J."/>
            <person name="Klosterman S.J."/>
            <person name="Deelstra H.J."/>
            <person name="Ortiz-Castellanos L."/>
            <person name="Li W."/>
            <person name="Sanchez-Alonso P."/>
            <person name="Schreier P.H."/>
            <person name="Hauser-Hahn I."/>
            <person name="Vaupel M."/>
            <person name="Koopmann E."/>
            <person name="Friedrich G."/>
            <person name="Voss H."/>
            <person name="Schluter T."/>
            <person name="Margolis J."/>
            <person name="Platt D."/>
            <person name="Swimmer C."/>
            <person name="Gnirke A."/>
            <person name="Chen F."/>
            <person name="Vysotskaia V."/>
            <person name="Mannhaupt G."/>
            <person name="Guldener U."/>
            <person name="Munsterkotter M."/>
            <person name="Haase D."/>
            <person name="Oesterheld M."/>
            <person name="Mewes H.W."/>
            <person name="Mauceli E.W."/>
            <person name="DeCaprio D."/>
            <person name="Wade C.M."/>
            <person name="Butler J."/>
            <person name="Young S."/>
            <person name="Jaffe D.B."/>
            <person name="Calvo S."/>
            <person name="Nusbaum C."/>
            <person name="Galagan J."/>
            <person name="Birren B.W."/>
        </authorList>
    </citation>
    <scope>NUCLEOTIDE SEQUENCE [LARGE SCALE GENOMIC DNA]</scope>
    <source>
        <strain evidence="13">DSM 14603 / FGSC 9021 / UM521</strain>
    </source>
</reference>
<evidence type="ECO:0000256" key="2">
    <source>
        <dbReference type="ARBA" id="ARBA00009056"/>
    </source>
</evidence>
<dbReference type="GO" id="GO:0030488">
    <property type="term" value="P:tRNA methylation"/>
    <property type="evidence" value="ECO:0000318"/>
    <property type="project" value="GO_Central"/>
</dbReference>
<evidence type="ECO:0000256" key="8">
    <source>
        <dbReference type="ARBA" id="ARBA00022691"/>
    </source>
</evidence>
<keyword evidence="7 11" id="KW-0808">Transferase</keyword>
<comment type="subcellular location">
    <subcellularLocation>
        <location evidence="1 11">Cytoplasm</location>
    </subcellularLocation>
</comment>
<evidence type="ECO:0000256" key="7">
    <source>
        <dbReference type="ARBA" id="ARBA00022679"/>
    </source>
</evidence>
<comment type="function">
    <text evidence="11">Adenosyl-L-methionine (AdoMet)-dependent tRNA (uracil-O(2)-)-methyltransferase.</text>
</comment>
<dbReference type="FunCoup" id="A0A0D1CH23">
    <property type="interactions" value="29"/>
</dbReference>
<evidence type="ECO:0000256" key="5">
    <source>
        <dbReference type="ARBA" id="ARBA00022490"/>
    </source>
</evidence>
<dbReference type="GO" id="GO:0141101">
    <property type="term" value="F:tRNA(Ser) (uridine(44)-2'-O-)-methyltransferase activity"/>
    <property type="evidence" value="ECO:0007669"/>
    <property type="project" value="UniProtKB-EC"/>
</dbReference>
<dbReference type="GO" id="GO:0005737">
    <property type="term" value="C:cytoplasm"/>
    <property type="evidence" value="ECO:0007669"/>
    <property type="project" value="UniProtKB-SubCell"/>
</dbReference>
<dbReference type="InParanoid" id="A0A0D1CH23"/>
<sequence>MSSFNGECGIEPNGTENAIKAAEGAKRTTVQHQQLPPRPKLVPIYPSAQAQTPPSCSTGIEGKLRSTLPFEFSGLCAETCSQGRENGVWASIITAPAYAPMQSWLTVMQSLIRHPERNSTNILRADILSEILASDKRPDALSEDAHEKGWKRQWTVRRSLLPRRPNLDWSMLQDCSLYYRYNSTARKTKDEPDFHQQEKAEEGNGAEVEEAVVVYTPLVGDVSHPKMDLPESCKPTTSTTPPAAAQAQIGYPPPHESYIPFYHPKVRALAFHFHAIAPQDSAGETRFGQLGISLIPFSSPHSTLAPPSYPPTHRLSRVSLSLLTTLHVHTWGDLHSYRKRVHHDQIVPRSLYQDVYLSLKAKYASELIAGWKEATDPSKHVFEEMGIAAFLIGLWELHYRKQADDEREWKNSVKFVDVGCGNGLLTHILMREGFIGVGLDMRERKSWPSFRLHGSVLQEWTFNPSNLVSSPSPDKLEPEIWKGAWLIGNHADQLTPWLPLLATHYRSAGFINLPCCYYALDGTRDFPLLLKAEAGENVSRNEQYLAYVSHLHRWSGWKVELDPLRIPSTKNWCFIGRTRETASVEAVQGDQDSLLTQRVKKAVEQASCGAWGKQIPRPSDKT</sequence>
<dbReference type="Pfam" id="PF07757">
    <property type="entry name" value="AdoMet_MTase"/>
    <property type="match status" value="1"/>
</dbReference>
<evidence type="ECO:0000313" key="12">
    <source>
        <dbReference type="EMBL" id="KIS72267.1"/>
    </source>
</evidence>
<evidence type="ECO:0000256" key="10">
    <source>
        <dbReference type="ARBA" id="ARBA00047957"/>
    </source>
</evidence>
<keyword evidence="9 11" id="KW-0819">tRNA processing</keyword>
<dbReference type="AlphaFoldDB" id="A0A0D1CH23"/>
<name>A0A0D1CH23_MYCMD</name>
<dbReference type="STRING" id="237631.A0A0D1CH23"/>
<dbReference type="eggNOG" id="KOG3790">
    <property type="taxonomic scope" value="Eukaryota"/>
</dbReference>
<dbReference type="GeneID" id="23567475"/>
<dbReference type="InterPro" id="IPR011671">
    <property type="entry name" value="tRNA_uracil_MeTrfase"/>
</dbReference>
<evidence type="ECO:0000256" key="11">
    <source>
        <dbReference type="RuleBase" id="RU368004"/>
    </source>
</evidence>
<evidence type="ECO:0000256" key="1">
    <source>
        <dbReference type="ARBA" id="ARBA00004496"/>
    </source>
</evidence>
<dbReference type="OrthoDB" id="10047021at2759"/>
<keyword evidence="8 11" id="KW-0949">S-adenosyl-L-methionine</keyword>
<dbReference type="PANTHER" id="PTHR21210">
    <property type="entry name" value="TRNA (URACIL-O(2)-)-METHYLTRANSFERASE-RELATED"/>
    <property type="match status" value="1"/>
</dbReference>